<protein>
    <submittedName>
        <fullName evidence="2">5238_t:CDS:1</fullName>
    </submittedName>
</protein>
<dbReference type="AlphaFoldDB" id="A0A9N9GZQ5"/>
<accession>A0A9N9GZQ5</accession>
<dbReference type="InterPro" id="IPR002588">
    <property type="entry name" value="Alphavirus-like_MT_dom"/>
</dbReference>
<feature type="domain" description="Alphavirus-like MT" evidence="1">
    <location>
        <begin position="1"/>
        <end position="88"/>
    </location>
</feature>
<proteinExistence type="predicted"/>
<dbReference type="GO" id="GO:0003723">
    <property type="term" value="F:RNA binding"/>
    <property type="evidence" value="ECO:0007669"/>
    <property type="project" value="InterPro"/>
</dbReference>
<dbReference type="GO" id="GO:0008174">
    <property type="term" value="F:mRNA methyltransferase activity"/>
    <property type="evidence" value="ECO:0007669"/>
    <property type="project" value="InterPro"/>
</dbReference>
<evidence type="ECO:0000259" key="1">
    <source>
        <dbReference type="PROSITE" id="PS51743"/>
    </source>
</evidence>
<dbReference type="GO" id="GO:0016556">
    <property type="term" value="P:mRNA modification"/>
    <property type="evidence" value="ECO:0007669"/>
    <property type="project" value="InterPro"/>
</dbReference>
<comment type="caution">
    <text evidence="2">The sequence shown here is derived from an EMBL/GenBank/DDBJ whole genome shotgun (WGS) entry which is preliminary data.</text>
</comment>
<sequence>MPSVFIHDALHYLSVNQVDEFFTRNPTVQRIYATLMCPTELQSYRKNSSAYSDIYTIIHHDNGDFTYMPENDEFGTCHQNVENSLFWLNFFESTTFDHLSMSIALSLVKTTWSLSFLKNGYVNKAKARDMVGVLRAYCKNGATANLDVCLAMINVLCDYQELELDFGLLRPIEYDLQSDEFLFSKMKQMNQVLSYANKSNINALKKLALVQVT</sequence>
<gene>
    <name evidence="2" type="ORF">CPELLU_LOCUS8729</name>
</gene>
<dbReference type="Proteomes" id="UP000789759">
    <property type="component" value="Unassembled WGS sequence"/>
</dbReference>
<name>A0A9N9GZQ5_9GLOM</name>
<dbReference type="PROSITE" id="PS51743">
    <property type="entry name" value="ALPHAVIRUS_MT"/>
    <property type="match status" value="1"/>
</dbReference>
<dbReference type="Pfam" id="PF01660">
    <property type="entry name" value="Vmethyltransf"/>
    <property type="match status" value="1"/>
</dbReference>
<organism evidence="2 3">
    <name type="scientific">Cetraspora pellucida</name>
    <dbReference type="NCBI Taxonomy" id="1433469"/>
    <lineage>
        <taxon>Eukaryota</taxon>
        <taxon>Fungi</taxon>
        <taxon>Fungi incertae sedis</taxon>
        <taxon>Mucoromycota</taxon>
        <taxon>Glomeromycotina</taxon>
        <taxon>Glomeromycetes</taxon>
        <taxon>Diversisporales</taxon>
        <taxon>Gigasporaceae</taxon>
        <taxon>Cetraspora</taxon>
    </lineage>
</organism>
<reference evidence="2" key="1">
    <citation type="submission" date="2021-06" db="EMBL/GenBank/DDBJ databases">
        <authorList>
            <person name="Kallberg Y."/>
            <person name="Tangrot J."/>
            <person name="Rosling A."/>
        </authorList>
    </citation>
    <scope>NUCLEOTIDE SEQUENCE</scope>
    <source>
        <strain evidence="2">FL966</strain>
    </source>
</reference>
<dbReference type="EMBL" id="CAJVQA010006312">
    <property type="protein sequence ID" value="CAG8638342.1"/>
    <property type="molecule type" value="Genomic_DNA"/>
</dbReference>
<dbReference type="GO" id="GO:0006396">
    <property type="term" value="P:RNA processing"/>
    <property type="evidence" value="ECO:0007669"/>
    <property type="project" value="InterPro"/>
</dbReference>
<keyword evidence="3" id="KW-1185">Reference proteome</keyword>
<evidence type="ECO:0000313" key="3">
    <source>
        <dbReference type="Proteomes" id="UP000789759"/>
    </source>
</evidence>
<evidence type="ECO:0000313" key="2">
    <source>
        <dbReference type="EMBL" id="CAG8638342.1"/>
    </source>
</evidence>